<accession>A0A9E7E0V2</accession>
<name>A0A9E7E0V2_9CAUD</name>
<gene>
    <name evidence="1" type="ORF">Langgrundblatt1_BL10035</name>
</gene>
<organism evidence="1 2">
    <name type="scientific">Xanthomonas phage Langgrundblatt1</name>
    <dbReference type="NCBI Taxonomy" id="2939128"/>
    <lineage>
        <taxon>Viruses</taxon>
        <taxon>Duplodnaviria</taxon>
        <taxon>Heunggongvirae</taxon>
        <taxon>Uroviricota</taxon>
        <taxon>Caudoviricetes</taxon>
        <taxon>Stanbaylleyvirinae</taxon>
        <taxon>Shirevirus</taxon>
        <taxon>Shirevirus langgrundblatt1</taxon>
    </lineage>
</organism>
<dbReference type="Proteomes" id="UP001056479">
    <property type="component" value="Segment"/>
</dbReference>
<proteinExistence type="predicted"/>
<dbReference type="EMBL" id="ON189042">
    <property type="protein sequence ID" value="URA06800.1"/>
    <property type="molecule type" value="Genomic_DNA"/>
</dbReference>
<keyword evidence="2" id="KW-1185">Reference proteome</keyword>
<reference evidence="1" key="1">
    <citation type="journal article" date="2022" name="Viruses">
        <title>Isolation of novel Xanthomonas phages for the plant pathogens X. translucens and X. campestris.</title>
        <authorList>
            <person name="Erdrich S.H."/>
            <person name="Sharma V."/>
            <person name="Schurr U."/>
            <person name="Arsova B."/>
            <person name="Frunzke J."/>
        </authorList>
    </citation>
    <scope>NUCLEOTIDE SEQUENCE</scope>
</reference>
<sequence>MARFDRQIATALRLIQKNGQLVQWRQLQRTDDPSDPAAVIEGPPVDRNVYICFLPVDKDNKEFINYLRGTNEIKMGSLIGLMGNVPFTPDGSDYVIRDGKSLEIFNIELLSPNGQKVLYTVEFKG</sequence>
<evidence type="ECO:0000313" key="2">
    <source>
        <dbReference type="Proteomes" id="UP001056479"/>
    </source>
</evidence>
<protein>
    <submittedName>
        <fullName evidence="1">Head-tail joining protein</fullName>
    </submittedName>
</protein>
<evidence type="ECO:0000313" key="1">
    <source>
        <dbReference type="EMBL" id="URA06800.1"/>
    </source>
</evidence>